<keyword evidence="1" id="KW-0929">Antimicrobial</keyword>
<dbReference type="GO" id="GO:0042742">
    <property type="term" value="P:defense response to bacterium"/>
    <property type="evidence" value="ECO:0007669"/>
    <property type="project" value="UniProtKB-KW"/>
</dbReference>
<proteinExistence type="predicted"/>
<evidence type="ECO:0000259" key="4">
    <source>
        <dbReference type="SMART" id="SM00644"/>
    </source>
</evidence>
<dbReference type="Proteomes" id="UP000000694">
    <property type="component" value="Segment"/>
</dbReference>
<dbReference type="SUPFAM" id="SSF55846">
    <property type="entry name" value="N-acetylmuramoyl-L-alanine amidase-like"/>
    <property type="match status" value="1"/>
</dbReference>
<dbReference type="SMART" id="SM00644">
    <property type="entry name" value="Ami_2"/>
    <property type="match status" value="1"/>
</dbReference>
<dbReference type="GO" id="GO:0009253">
    <property type="term" value="P:peptidoglycan catabolic process"/>
    <property type="evidence" value="ECO:0007669"/>
    <property type="project" value="InterPro"/>
</dbReference>
<keyword evidence="6" id="KW-1185">Reference proteome</keyword>
<sequence length="463" mass="52178">MPFAPNAYTPDTIMIGIIRACKQLGVDDLATVCAIACSAVESNHKMYANEADPDTLNYPYQALSKDKNSAGIYQQRAPWWDDPDTDDNGGSSDRMDIFRSTKMFINSLLKQKNPTYRENPGVAIANVQQPALQYRGRYAERMDESWANFNRLKGAAMAPPTGTTPTPAPEVNAPPKPEFRELDYMTGGGRTTRTRPIINFFLHTEEGNASAEALAIYCNGKNGVSYHYTLRDRILCDVVDTDYASWSVLDANVFSINLCFAGSRASMTREQWLQREDDIKIAAWIAVQDCRKYGQSMSTFVIKPPYSFKGPGISDHKYVTQALKIGTHTDVGPNFPWDVFEKYVLLYNGNTNSGDEMTKEEHDKLFQLWGVFMNNTWSSSPYAPPSEGNRWPTKEMIRHTDGFSHAQIVDHNAIILGIPEDVKLVYQAMSYDDEYKADRARRVWKRIPDQYKEEAGLPTGAVT</sequence>
<dbReference type="KEGG" id="vg:18559556"/>
<evidence type="ECO:0000256" key="3">
    <source>
        <dbReference type="SAM" id="MobiDB-lite"/>
    </source>
</evidence>
<dbReference type="RefSeq" id="YP_009012181.1">
    <property type="nucleotide sequence ID" value="NC_023691.1"/>
</dbReference>
<feature type="compositionally biased region" description="Pro residues" evidence="3">
    <location>
        <begin position="166"/>
        <end position="176"/>
    </location>
</feature>
<name>G1JWF2_9CAUD</name>
<dbReference type="GO" id="GO:0001897">
    <property type="term" value="P:symbiont-mediated cytolysis of host cell"/>
    <property type="evidence" value="ECO:0007669"/>
    <property type="project" value="UniProtKB-ARBA"/>
</dbReference>
<protein>
    <submittedName>
        <fullName evidence="5">LysA</fullName>
    </submittedName>
</protein>
<dbReference type="GeneID" id="18559556"/>
<keyword evidence="2" id="KW-0081">Bacteriolytic enzyme</keyword>
<dbReference type="InterPro" id="IPR036505">
    <property type="entry name" value="Amidase/PGRP_sf"/>
</dbReference>
<dbReference type="GO" id="GO:0008745">
    <property type="term" value="F:N-acetylmuramoyl-L-alanine amidase activity"/>
    <property type="evidence" value="ECO:0007669"/>
    <property type="project" value="InterPro"/>
</dbReference>
<dbReference type="EMBL" id="JN412589">
    <property type="protein sequence ID" value="AEL97950.1"/>
    <property type="molecule type" value="Genomic_DNA"/>
</dbReference>
<organism evidence="5 6">
    <name type="scientific">Mycobacterium phage Patience</name>
    <dbReference type="NCBI Taxonomy" id="1074308"/>
    <lineage>
        <taxon>Viruses</taxon>
        <taxon>Duplodnaviria</taxon>
        <taxon>Heunggongvirae</taxon>
        <taxon>Uroviricota</taxon>
        <taxon>Caudoviricetes</taxon>
        <taxon>Patiencevirus</taxon>
        <taxon>Patiencevirus patience</taxon>
    </lineage>
</organism>
<accession>G1JWF2</accession>
<dbReference type="InterPro" id="IPR002502">
    <property type="entry name" value="Amidase_domain"/>
</dbReference>
<evidence type="ECO:0000256" key="2">
    <source>
        <dbReference type="ARBA" id="ARBA00022638"/>
    </source>
</evidence>
<evidence type="ECO:0000313" key="5">
    <source>
        <dbReference type="EMBL" id="AEL97950.1"/>
    </source>
</evidence>
<dbReference type="Gene3D" id="3.40.80.10">
    <property type="entry name" value="Peptidoglycan recognition protein-like"/>
    <property type="match status" value="1"/>
</dbReference>
<evidence type="ECO:0000256" key="1">
    <source>
        <dbReference type="ARBA" id="ARBA00022529"/>
    </source>
</evidence>
<evidence type="ECO:0000313" key="6">
    <source>
        <dbReference type="Proteomes" id="UP000000694"/>
    </source>
</evidence>
<reference evidence="5 6" key="1">
    <citation type="journal article" date="2012" name="J. Virol.">
        <title>Complete Genome Sequences of 138 Mycobacteriophages.</title>
        <authorList>
            <consortium name="the Science Education Alliance Phage Hunters Advancing Genomics and Evolutionary Science Program"/>
            <consortium name="the KwaZulu-Natal Research Institute for Tuberculosis and HIV Mycobacterial Genetics Course Students"/>
            <consortium name="the Phage Hunters Integrating Research and Education Program"/>
            <person name="Hatfull G.F."/>
        </authorList>
    </citation>
    <scope>NUCLEOTIDE SEQUENCE [LARGE SCALE GENOMIC DNA]</scope>
</reference>
<gene>
    <name evidence="5" type="primary">41</name>
    <name evidence="5" type="ORF">PATIENCE_41</name>
</gene>
<feature type="region of interest" description="Disordered" evidence="3">
    <location>
        <begin position="158"/>
        <end position="178"/>
    </location>
</feature>
<feature type="domain" description="N-acetylmuramoyl-L-alanine amidase" evidence="4">
    <location>
        <begin position="185"/>
        <end position="332"/>
    </location>
</feature>
<dbReference type="OrthoDB" id="2745at10239"/>